<evidence type="ECO:0000256" key="6">
    <source>
        <dbReference type="ARBA" id="ARBA00023015"/>
    </source>
</evidence>
<evidence type="ECO:0000256" key="7">
    <source>
        <dbReference type="ARBA" id="ARBA00023125"/>
    </source>
</evidence>
<keyword evidence="10" id="KW-0539">Nucleus</keyword>
<comment type="subcellular location">
    <subcellularLocation>
        <location evidence="1">Nucleus</location>
    </subcellularLocation>
</comment>
<name>A0A9P1IJJ2_9PELO</name>
<evidence type="ECO:0000256" key="3">
    <source>
        <dbReference type="ARBA" id="ARBA00022723"/>
    </source>
</evidence>
<keyword evidence="7" id="KW-0238">DNA-binding</keyword>
<dbReference type="GO" id="GO:0008270">
    <property type="term" value="F:zinc ion binding"/>
    <property type="evidence" value="ECO:0007669"/>
    <property type="project" value="UniProtKB-KW"/>
</dbReference>
<dbReference type="SUPFAM" id="SSF57716">
    <property type="entry name" value="Glucocorticoid receptor-like (DNA-binding domain)"/>
    <property type="match status" value="1"/>
</dbReference>
<evidence type="ECO:0000256" key="5">
    <source>
        <dbReference type="ARBA" id="ARBA00022833"/>
    </source>
</evidence>
<evidence type="ECO:0000256" key="8">
    <source>
        <dbReference type="ARBA" id="ARBA00023163"/>
    </source>
</evidence>
<dbReference type="GO" id="GO:0003700">
    <property type="term" value="F:DNA-binding transcription factor activity"/>
    <property type="evidence" value="ECO:0007669"/>
    <property type="project" value="InterPro"/>
</dbReference>
<dbReference type="GO" id="GO:0006357">
    <property type="term" value="P:regulation of transcription by RNA polymerase II"/>
    <property type="evidence" value="ECO:0007669"/>
    <property type="project" value="UniProtKB-ARBA"/>
</dbReference>
<proteinExistence type="inferred from homology"/>
<dbReference type="FunFam" id="3.30.50.10:FF:000006">
    <property type="entry name" value="Nuclear receptor subfamily 5 group A member"/>
    <property type="match status" value="1"/>
</dbReference>
<dbReference type="GO" id="GO:0005634">
    <property type="term" value="C:nucleus"/>
    <property type="evidence" value="ECO:0007669"/>
    <property type="project" value="UniProtKB-SubCell"/>
</dbReference>
<organism evidence="12 13">
    <name type="scientific">Caenorhabditis angaria</name>
    <dbReference type="NCBI Taxonomy" id="860376"/>
    <lineage>
        <taxon>Eukaryota</taxon>
        <taxon>Metazoa</taxon>
        <taxon>Ecdysozoa</taxon>
        <taxon>Nematoda</taxon>
        <taxon>Chromadorea</taxon>
        <taxon>Rhabditida</taxon>
        <taxon>Rhabditina</taxon>
        <taxon>Rhabditomorpha</taxon>
        <taxon>Rhabditoidea</taxon>
        <taxon>Rhabditidae</taxon>
        <taxon>Peloderinae</taxon>
        <taxon>Caenorhabditis</taxon>
    </lineage>
</organism>
<dbReference type="PANTHER" id="PTHR24083">
    <property type="entry name" value="NUCLEAR HORMONE RECEPTOR"/>
    <property type="match status" value="1"/>
</dbReference>
<evidence type="ECO:0000259" key="11">
    <source>
        <dbReference type="PROSITE" id="PS51030"/>
    </source>
</evidence>
<sequence>MVRSEIATVDCEVCGDKSYGRHYGIWACDGCSCFFKRSVRNRITYKCIGTGDCIIDKTRRNWCPACRLSKCTKLNMNRQAVQNERGPRKNLRFKREHRKISPSTSCSENEDIPNYEILFTATLLILSQSNLLCFSSKKQRKEIMEKHVHEVFAFMIAISDETVLRGLIPELNLLKIDDRIDAEQLRISVCILLSSSGNFSEILNYGTNKIQILKDSAHLQFASPLIKIYEFWLLRHCILNNSIEIGQKLIAMINTIRRHNNWNLSSVIRKSPKLLIDTFCDMIFNEQDNE</sequence>
<evidence type="ECO:0000256" key="10">
    <source>
        <dbReference type="ARBA" id="ARBA00023242"/>
    </source>
</evidence>
<dbReference type="InterPro" id="IPR013088">
    <property type="entry name" value="Znf_NHR/GATA"/>
</dbReference>
<gene>
    <name evidence="12" type="ORF">CAMP_LOCUS8422</name>
</gene>
<comment type="similarity">
    <text evidence="2">Belongs to the nuclear hormone receptor family.</text>
</comment>
<dbReference type="PROSITE" id="PS00031">
    <property type="entry name" value="NUCLEAR_REC_DBD_1"/>
    <property type="match status" value="1"/>
</dbReference>
<dbReference type="Gene3D" id="3.30.50.10">
    <property type="entry name" value="Erythroid Transcription Factor GATA-1, subunit A"/>
    <property type="match status" value="1"/>
</dbReference>
<keyword evidence="9" id="KW-0675">Receptor</keyword>
<dbReference type="PRINTS" id="PR00047">
    <property type="entry name" value="STROIDFINGER"/>
</dbReference>
<keyword evidence="6" id="KW-0805">Transcription regulation</keyword>
<comment type="caution">
    <text evidence="12">The sequence shown here is derived from an EMBL/GenBank/DDBJ whole genome shotgun (WGS) entry which is preliminary data.</text>
</comment>
<dbReference type="SMART" id="SM00399">
    <property type="entry name" value="ZnF_C4"/>
    <property type="match status" value="1"/>
</dbReference>
<keyword evidence="13" id="KW-1185">Reference proteome</keyword>
<dbReference type="EMBL" id="CANHGI010000003">
    <property type="protein sequence ID" value="CAI5445785.1"/>
    <property type="molecule type" value="Genomic_DNA"/>
</dbReference>
<feature type="domain" description="Nuclear receptor" evidence="11">
    <location>
        <begin position="8"/>
        <end position="83"/>
    </location>
</feature>
<dbReference type="Proteomes" id="UP001152747">
    <property type="component" value="Unassembled WGS sequence"/>
</dbReference>
<dbReference type="Pfam" id="PF00105">
    <property type="entry name" value="zf-C4"/>
    <property type="match status" value="1"/>
</dbReference>
<dbReference type="GO" id="GO:0043565">
    <property type="term" value="F:sequence-specific DNA binding"/>
    <property type="evidence" value="ECO:0007669"/>
    <property type="project" value="InterPro"/>
</dbReference>
<accession>A0A9P1IJJ2</accession>
<evidence type="ECO:0000313" key="13">
    <source>
        <dbReference type="Proteomes" id="UP001152747"/>
    </source>
</evidence>
<dbReference type="AlphaFoldDB" id="A0A9P1IJJ2"/>
<keyword evidence="3" id="KW-0479">Metal-binding</keyword>
<reference evidence="12" key="1">
    <citation type="submission" date="2022-11" db="EMBL/GenBank/DDBJ databases">
        <authorList>
            <person name="Kikuchi T."/>
        </authorList>
    </citation>
    <scope>NUCLEOTIDE SEQUENCE</scope>
    <source>
        <strain evidence="12">PS1010</strain>
    </source>
</reference>
<keyword evidence="4" id="KW-0863">Zinc-finger</keyword>
<dbReference type="InterPro" id="IPR001628">
    <property type="entry name" value="Znf_hrmn_rcpt"/>
</dbReference>
<keyword evidence="5" id="KW-0862">Zinc</keyword>
<dbReference type="InterPro" id="IPR050274">
    <property type="entry name" value="Nuclear_hormone_rcpt_NR2"/>
</dbReference>
<dbReference type="OrthoDB" id="5771769at2759"/>
<evidence type="ECO:0000313" key="12">
    <source>
        <dbReference type="EMBL" id="CAI5445785.1"/>
    </source>
</evidence>
<protein>
    <recommendedName>
        <fullName evidence="11">Nuclear receptor domain-containing protein</fullName>
    </recommendedName>
</protein>
<keyword evidence="8" id="KW-0804">Transcription</keyword>
<evidence type="ECO:0000256" key="2">
    <source>
        <dbReference type="ARBA" id="ARBA00005993"/>
    </source>
</evidence>
<evidence type="ECO:0000256" key="9">
    <source>
        <dbReference type="ARBA" id="ARBA00023170"/>
    </source>
</evidence>
<evidence type="ECO:0000256" key="1">
    <source>
        <dbReference type="ARBA" id="ARBA00004123"/>
    </source>
</evidence>
<dbReference type="PROSITE" id="PS51030">
    <property type="entry name" value="NUCLEAR_REC_DBD_2"/>
    <property type="match status" value="1"/>
</dbReference>
<evidence type="ECO:0000256" key="4">
    <source>
        <dbReference type="ARBA" id="ARBA00022771"/>
    </source>
</evidence>